<protein>
    <recommendedName>
        <fullName evidence="5">Pentatricopeptide repeat-containing protein</fullName>
    </recommendedName>
</protein>
<dbReference type="PANTHER" id="PTHR47926:SF435">
    <property type="entry name" value="PENTACOTRIPEPTIDE-REPEAT REGION OF PRORP DOMAIN-CONTAINING PROTEIN"/>
    <property type="match status" value="1"/>
</dbReference>
<reference evidence="3" key="1">
    <citation type="submission" date="2021-03" db="EMBL/GenBank/DDBJ databases">
        <authorList>
            <person name="Li Z."/>
            <person name="Yang C."/>
        </authorList>
    </citation>
    <scope>NUCLEOTIDE SEQUENCE</scope>
    <source>
        <strain evidence="3">Dzin_1.0</strain>
        <tissue evidence="3">Leaf</tissue>
    </source>
</reference>
<dbReference type="Proteomes" id="UP001085076">
    <property type="component" value="Miscellaneous, Linkage group lg04"/>
</dbReference>
<dbReference type="InterPro" id="IPR046960">
    <property type="entry name" value="PPR_At4g14850-like_plant"/>
</dbReference>
<keyword evidence="4" id="KW-1185">Reference proteome</keyword>
<evidence type="ECO:0000313" key="4">
    <source>
        <dbReference type="Proteomes" id="UP001085076"/>
    </source>
</evidence>
<organism evidence="3 4">
    <name type="scientific">Dioscorea zingiberensis</name>
    <dbReference type="NCBI Taxonomy" id="325984"/>
    <lineage>
        <taxon>Eukaryota</taxon>
        <taxon>Viridiplantae</taxon>
        <taxon>Streptophyta</taxon>
        <taxon>Embryophyta</taxon>
        <taxon>Tracheophyta</taxon>
        <taxon>Spermatophyta</taxon>
        <taxon>Magnoliopsida</taxon>
        <taxon>Liliopsida</taxon>
        <taxon>Dioscoreales</taxon>
        <taxon>Dioscoreaceae</taxon>
        <taxon>Dioscorea</taxon>
    </lineage>
</organism>
<keyword evidence="1" id="KW-0677">Repeat</keyword>
<accession>A0A9D5CLB4</accession>
<comment type="caution">
    <text evidence="3">The sequence shown here is derived from an EMBL/GenBank/DDBJ whole genome shotgun (WGS) entry which is preliminary data.</text>
</comment>
<evidence type="ECO:0008006" key="5">
    <source>
        <dbReference type="Google" id="ProtNLM"/>
    </source>
</evidence>
<dbReference type="PROSITE" id="PS51375">
    <property type="entry name" value="PPR"/>
    <property type="match status" value="2"/>
</dbReference>
<dbReference type="AlphaFoldDB" id="A0A9D5CLB4"/>
<proteinExistence type="predicted"/>
<dbReference type="InterPro" id="IPR002885">
    <property type="entry name" value="PPR_rpt"/>
</dbReference>
<sequence>MYAKCGHVGFAEFVFETLQFKDLACWNAMVEGFAINGCGCDAIITVSLMHYNGFIANQFTYISALKGYKITGNLSSVKQIHAIIVCNGFEYSTSTMNVLTDTYSRNGVKDSALKAFGRTKDKDIVSWNTVISCIAQDEDPEEVVALFSELLISGLKPNEVTLSIIFRLCGFMDDLSLGSQFCCFTFHLGLFNDMLVLGIQVDDYICSTILSACQGPEDVKSGEEIHAYIFKSGFSRTCIVSSAMTHAYSRFGSVESSLKVFEDTEVLDMVSWGTMISAFSKQGFTSKSLSLINYLRGRGENLDEFMLGSALNACANVAAFNQYRCIHIHVLKTGYERHRKFDAVLSHHGLIERAVEFFEKMKYVDIYPSHATFVEVISACNHLGLAEERQLFFNCMITDYGMSPSKDNLTCLVDLLARNGLLEKARDVIEPMPFEPWPSIWRSLLKGSRIHGNKAMLYWLLS</sequence>
<dbReference type="OrthoDB" id="733253at2759"/>
<dbReference type="InterPro" id="IPR011990">
    <property type="entry name" value="TPR-like_helical_dom_sf"/>
</dbReference>
<dbReference type="PANTHER" id="PTHR47926">
    <property type="entry name" value="PENTATRICOPEPTIDE REPEAT-CONTAINING PROTEIN"/>
    <property type="match status" value="1"/>
</dbReference>
<dbReference type="Pfam" id="PF13041">
    <property type="entry name" value="PPR_2"/>
    <property type="match status" value="1"/>
</dbReference>
<gene>
    <name evidence="3" type="ORF">J5N97_017488</name>
</gene>
<evidence type="ECO:0000313" key="3">
    <source>
        <dbReference type="EMBL" id="KAJ0975523.1"/>
    </source>
</evidence>
<dbReference type="Pfam" id="PF01535">
    <property type="entry name" value="PPR"/>
    <property type="match status" value="3"/>
</dbReference>
<reference evidence="3" key="2">
    <citation type="journal article" date="2022" name="Hortic Res">
        <title>The genome of Dioscorea zingiberensis sheds light on the biosynthesis, origin and evolution of the medicinally important diosgenin saponins.</title>
        <authorList>
            <person name="Li Y."/>
            <person name="Tan C."/>
            <person name="Li Z."/>
            <person name="Guo J."/>
            <person name="Li S."/>
            <person name="Chen X."/>
            <person name="Wang C."/>
            <person name="Dai X."/>
            <person name="Yang H."/>
            <person name="Song W."/>
            <person name="Hou L."/>
            <person name="Xu J."/>
            <person name="Tong Z."/>
            <person name="Xu A."/>
            <person name="Yuan X."/>
            <person name="Wang W."/>
            <person name="Yang Q."/>
            <person name="Chen L."/>
            <person name="Sun Z."/>
            <person name="Wang K."/>
            <person name="Pan B."/>
            <person name="Chen J."/>
            <person name="Bao Y."/>
            <person name="Liu F."/>
            <person name="Qi X."/>
            <person name="Gang D.R."/>
            <person name="Wen J."/>
            <person name="Li J."/>
        </authorList>
    </citation>
    <scope>NUCLEOTIDE SEQUENCE</scope>
    <source>
        <strain evidence="3">Dzin_1.0</strain>
    </source>
</reference>
<name>A0A9D5CLB4_9LILI</name>
<dbReference type="GO" id="GO:0009451">
    <property type="term" value="P:RNA modification"/>
    <property type="evidence" value="ECO:0007669"/>
    <property type="project" value="InterPro"/>
</dbReference>
<evidence type="ECO:0000256" key="1">
    <source>
        <dbReference type="ARBA" id="ARBA00022737"/>
    </source>
</evidence>
<evidence type="ECO:0000256" key="2">
    <source>
        <dbReference type="PROSITE-ProRule" id="PRU00708"/>
    </source>
</evidence>
<feature type="repeat" description="PPR" evidence="2">
    <location>
        <begin position="268"/>
        <end position="302"/>
    </location>
</feature>
<dbReference type="Gene3D" id="1.25.40.10">
    <property type="entry name" value="Tetratricopeptide repeat domain"/>
    <property type="match status" value="4"/>
</dbReference>
<dbReference type="GO" id="GO:0003723">
    <property type="term" value="F:RNA binding"/>
    <property type="evidence" value="ECO:0007669"/>
    <property type="project" value="InterPro"/>
</dbReference>
<dbReference type="EMBL" id="JAGGNH010000004">
    <property type="protein sequence ID" value="KAJ0975523.1"/>
    <property type="molecule type" value="Genomic_DNA"/>
</dbReference>
<feature type="repeat" description="PPR" evidence="2">
    <location>
        <begin position="123"/>
        <end position="157"/>
    </location>
</feature>
<dbReference type="NCBIfam" id="TIGR00756">
    <property type="entry name" value="PPR"/>
    <property type="match status" value="1"/>
</dbReference>